<evidence type="ECO:0000313" key="1">
    <source>
        <dbReference type="EMBL" id="CAG8647354.1"/>
    </source>
</evidence>
<keyword evidence="2" id="KW-1185">Reference proteome</keyword>
<reference evidence="1 2" key="1">
    <citation type="submission" date="2021-06" db="EMBL/GenBank/DDBJ databases">
        <authorList>
            <person name="Kallberg Y."/>
            <person name="Tangrot J."/>
            <person name="Rosling A."/>
        </authorList>
    </citation>
    <scope>NUCLEOTIDE SEQUENCE [LARGE SCALE GENOMIC DNA]</scope>
    <source>
        <strain evidence="1 2">120-4 pot B 10/14</strain>
    </source>
</reference>
<accession>A0ABN7URD3</accession>
<dbReference type="Proteomes" id="UP000789901">
    <property type="component" value="Unassembled WGS sequence"/>
</dbReference>
<proteinExistence type="predicted"/>
<feature type="non-terminal residue" evidence="1">
    <location>
        <position position="1"/>
    </location>
</feature>
<dbReference type="EMBL" id="CAJVQB010004856">
    <property type="protein sequence ID" value="CAG8647354.1"/>
    <property type="molecule type" value="Genomic_DNA"/>
</dbReference>
<gene>
    <name evidence="1" type="ORF">GMARGA_LOCUS9169</name>
</gene>
<organism evidence="1 2">
    <name type="scientific">Gigaspora margarita</name>
    <dbReference type="NCBI Taxonomy" id="4874"/>
    <lineage>
        <taxon>Eukaryota</taxon>
        <taxon>Fungi</taxon>
        <taxon>Fungi incertae sedis</taxon>
        <taxon>Mucoromycota</taxon>
        <taxon>Glomeromycotina</taxon>
        <taxon>Glomeromycetes</taxon>
        <taxon>Diversisporales</taxon>
        <taxon>Gigasporaceae</taxon>
        <taxon>Gigaspora</taxon>
    </lineage>
</organism>
<comment type="caution">
    <text evidence="1">The sequence shown here is derived from an EMBL/GenBank/DDBJ whole genome shotgun (WGS) entry which is preliminary data.</text>
</comment>
<name>A0ABN7URD3_GIGMA</name>
<sequence>KTAASIKAALHHIYTCNEHTCKILPINTPHTLRNLTTFYFHNSYTNQIYPYLNFSIFQQNQPLAATFTKPFPLKSFKELAQTAEQKFTQLNNTITNPKRETFFYYTYFKYFFHFAIKNDNIIDSNLKSALQNTFLKTTDPHFLAKIIAYYDIIQFTNTSISQIKTKYHQSYLPQALQYISKKLQIPKISIDLFLSPPTVSTAPESFNIPDIPDSLFLA</sequence>
<protein>
    <submittedName>
        <fullName evidence="1">24160_t:CDS:1</fullName>
    </submittedName>
</protein>
<evidence type="ECO:0000313" key="2">
    <source>
        <dbReference type="Proteomes" id="UP000789901"/>
    </source>
</evidence>